<dbReference type="OrthoDB" id="6422537at2759"/>
<evidence type="ECO:0000313" key="2">
    <source>
        <dbReference type="EMBL" id="KFM59866.1"/>
    </source>
</evidence>
<keyword evidence="1" id="KW-1133">Transmembrane helix</keyword>
<evidence type="ECO:0000256" key="1">
    <source>
        <dbReference type="SAM" id="Phobius"/>
    </source>
</evidence>
<organism evidence="2 3">
    <name type="scientific">Stegodyphus mimosarum</name>
    <name type="common">African social velvet spider</name>
    <dbReference type="NCBI Taxonomy" id="407821"/>
    <lineage>
        <taxon>Eukaryota</taxon>
        <taxon>Metazoa</taxon>
        <taxon>Ecdysozoa</taxon>
        <taxon>Arthropoda</taxon>
        <taxon>Chelicerata</taxon>
        <taxon>Arachnida</taxon>
        <taxon>Araneae</taxon>
        <taxon>Araneomorphae</taxon>
        <taxon>Entelegynae</taxon>
        <taxon>Eresoidea</taxon>
        <taxon>Eresidae</taxon>
        <taxon>Stegodyphus</taxon>
    </lineage>
</organism>
<dbReference type="EMBL" id="KK113308">
    <property type="protein sequence ID" value="KFM59866.1"/>
    <property type="molecule type" value="Genomic_DNA"/>
</dbReference>
<dbReference type="Proteomes" id="UP000054359">
    <property type="component" value="Unassembled WGS sequence"/>
</dbReference>
<protein>
    <submittedName>
        <fullName evidence="2">Uncharacterized protein</fullName>
    </submittedName>
</protein>
<sequence length="69" mass="8369">MLSILAVGIHNYIRDFPPTLLFTHADFEQRNQLMMEIYYPPYQHLGPFCIGIFVGYYLRIYRSKLKMHW</sequence>
<accession>A0A087T427</accession>
<evidence type="ECO:0000313" key="3">
    <source>
        <dbReference type="Proteomes" id="UP000054359"/>
    </source>
</evidence>
<gene>
    <name evidence="2" type="ORF">X975_01470</name>
</gene>
<name>A0A087T427_STEMI</name>
<keyword evidence="1" id="KW-0812">Transmembrane</keyword>
<proteinExistence type="predicted"/>
<keyword evidence="3" id="KW-1185">Reference proteome</keyword>
<feature type="transmembrane region" description="Helical" evidence="1">
    <location>
        <begin position="41"/>
        <end position="58"/>
    </location>
</feature>
<keyword evidence="1" id="KW-0472">Membrane</keyword>
<feature type="non-terminal residue" evidence="2">
    <location>
        <position position="69"/>
    </location>
</feature>
<dbReference type="AlphaFoldDB" id="A0A087T427"/>
<reference evidence="2 3" key="1">
    <citation type="submission" date="2013-11" db="EMBL/GenBank/DDBJ databases">
        <title>Genome sequencing of Stegodyphus mimosarum.</title>
        <authorList>
            <person name="Bechsgaard J."/>
        </authorList>
    </citation>
    <scope>NUCLEOTIDE SEQUENCE [LARGE SCALE GENOMIC DNA]</scope>
</reference>